<proteinExistence type="predicted"/>
<dbReference type="Pfam" id="PF00501">
    <property type="entry name" value="AMP-binding"/>
    <property type="match status" value="1"/>
</dbReference>
<evidence type="ECO:0000313" key="4">
    <source>
        <dbReference type="Proteomes" id="UP001589943"/>
    </source>
</evidence>
<dbReference type="Gene3D" id="3.40.50.12780">
    <property type="entry name" value="N-terminal domain of ligase-like"/>
    <property type="match status" value="1"/>
</dbReference>
<reference evidence="3 4" key="1">
    <citation type="submission" date="2024-09" db="EMBL/GenBank/DDBJ databases">
        <authorList>
            <person name="Sun Q."/>
            <person name="Mori K."/>
        </authorList>
    </citation>
    <scope>NUCLEOTIDE SEQUENCE [LARGE SCALE GENOMIC DNA]</scope>
    <source>
        <strain evidence="3 4">NCAIM B.02537</strain>
    </source>
</reference>
<evidence type="ECO:0000259" key="2">
    <source>
        <dbReference type="Pfam" id="PF13193"/>
    </source>
</evidence>
<comment type="caution">
    <text evidence="3">The sequence shown here is derived from an EMBL/GenBank/DDBJ whole genome shotgun (WGS) entry which is preliminary data.</text>
</comment>
<dbReference type="PROSITE" id="PS00455">
    <property type="entry name" value="AMP_BINDING"/>
    <property type="match status" value="1"/>
</dbReference>
<feature type="domain" description="AMP-dependent synthetase/ligase" evidence="1">
    <location>
        <begin position="6"/>
        <end position="353"/>
    </location>
</feature>
<dbReference type="InterPro" id="IPR000873">
    <property type="entry name" value="AMP-dep_synth/lig_dom"/>
</dbReference>
<dbReference type="InterPro" id="IPR020845">
    <property type="entry name" value="AMP-binding_CS"/>
</dbReference>
<dbReference type="PANTHER" id="PTHR24096:SF323">
    <property type="entry name" value="BLR3536 PROTEIN"/>
    <property type="match status" value="1"/>
</dbReference>
<dbReference type="RefSeq" id="WP_379480150.1">
    <property type="nucleotide sequence ID" value="NZ_JBHLTL010000001.1"/>
</dbReference>
<accession>A0ABV6PFP7</accession>
<sequence>MHPAIHAKAHPDKAAIVMAESGETISYAELDRRSNQVAQLLRNRGIKIGDTVAMCLENHPWFFCLAWGFQRAGVHYVGISSRLTAPEIAYILEDSGAKLLFGSAHGAAVLDEVANLSPAVPQLRLDTPGPLSAEDALGAMPATPIADERAGADMLYSSGTTGRPKGVKIPLPEDPAIDATNVLVQLAMMAYGINENAVYLSPAPLYHAAPLRWSMTVHKIGGTVVVMEKFDPEAALAAIEKYKITDSQFVPTHFVRMLKLPEAVRAKYDVSSLKCAIHAAAPIPVPVKQAMIDWWGPVLYEYYAGTEGNGSTFITSHEWLTKPGSVGKALSGILHICDENGDEVPAGTEGQVFFEPSDPSLPVFEYHNDPVKTAESRNKHGWSSLGDVGYVDADGYLFLTDRKSFMIISGGVNIYPQEIENLLVTHPKVADAAVIGAPDPDMGERVVAVVQPLDMAQAGPDLAAELTTYLRGQLSGVKMPRQIDFREQLPRELTGKLYKRLLRDEYKAAHEQAQAGA</sequence>
<dbReference type="EMBL" id="JBHLTL010000001">
    <property type="protein sequence ID" value="MFC0588656.1"/>
    <property type="molecule type" value="Genomic_DNA"/>
</dbReference>
<dbReference type="Gene3D" id="3.30.300.30">
    <property type="match status" value="1"/>
</dbReference>
<name>A0ABV6PFP7_9SPHN</name>
<dbReference type="Proteomes" id="UP001589943">
    <property type="component" value="Unassembled WGS sequence"/>
</dbReference>
<evidence type="ECO:0000313" key="3">
    <source>
        <dbReference type="EMBL" id="MFC0588656.1"/>
    </source>
</evidence>
<dbReference type="Pfam" id="PF13193">
    <property type="entry name" value="AMP-binding_C"/>
    <property type="match status" value="1"/>
</dbReference>
<dbReference type="InterPro" id="IPR042099">
    <property type="entry name" value="ANL_N_sf"/>
</dbReference>
<dbReference type="PANTHER" id="PTHR24096">
    <property type="entry name" value="LONG-CHAIN-FATTY-ACID--COA LIGASE"/>
    <property type="match status" value="1"/>
</dbReference>
<keyword evidence="4" id="KW-1185">Reference proteome</keyword>
<dbReference type="InterPro" id="IPR045851">
    <property type="entry name" value="AMP-bd_C_sf"/>
</dbReference>
<organism evidence="3 4">
    <name type="scientific">Novosphingobium aquiterrae</name>
    <dbReference type="NCBI Taxonomy" id="624388"/>
    <lineage>
        <taxon>Bacteria</taxon>
        <taxon>Pseudomonadati</taxon>
        <taxon>Pseudomonadota</taxon>
        <taxon>Alphaproteobacteria</taxon>
        <taxon>Sphingomonadales</taxon>
        <taxon>Sphingomonadaceae</taxon>
        <taxon>Novosphingobium</taxon>
    </lineage>
</organism>
<dbReference type="InterPro" id="IPR025110">
    <property type="entry name" value="AMP-bd_C"/>
</dbReference>
<gene>
    <name evidence="3" type="ORF">ACFFF7_04460</name>
</gene>
<dbReference type="SUPFAM" id="SSF56801">
    <property type="entry name" value="Acetyl-CoA synthetase-like"/>
    <property type="match status" value="1"/>
</dbReference>
<protein>
    <submittedName>
        <fullName evidence="3">Acyl-CoA synthetase</fullName>
    </submittedName>
</protein>
<feature type="domain" description="AMP-binding enzyme C-terminal" evidence="2">
    <location>
        <begin position="418"/>
        <end position="496"/>
    </location>
</feature>
<evidence type="ECO:0000259" key="1">
    <source>
        <dbReference type="Pfam" id="PF00501"/>
    </source>
</evidence>